<dbReference type="RefSeq" id="WP_350402502.1">
    <property type="nucleotide sequence ID" value="NZ_JBELOE010000255.1"/>
</dbReference>
<dbReference type="SUPFAM" id="SSF81593">
    <property type="entry name" value="Nucleotidyltransferase substrate binding subunit/domain"/>
    <property type="match status" value="1"/>
</dbReference>
<dbReference type="PANTHER" id="PTHR33397:SF5">
    <property type="entry name" value="RNASE YUTE-RELATED"/>
    <property type="match status" value="1"/>
</dbReference>
<proteinExistence type="inferred from homology"/>
<dbReference type="Pfam" id="PF01934">
    <property type="entry name" value="HepT-like"/>
    <property type="match status" value="1"/>
</dbReference>
<evidence type="ECO:0000256" key="1">
    <source>
        <dbReference type="ARBA" id="ARBA00022649"/>
    </source>
</evidence>
<evidence type="ECO:0000256" key="2">
    <source>
        <dbReference type="ARBA" id="ARBA00022722"/>
    </source>
</evidence>
<reference evidence="5 6" key="1">
    <citation type="submission" date="2024-06" db="EMBL/GenBank/DDBJ databases">
        <authorList>
            <person name="Chen R.Y."/>
        </authorList>
    </citation>
    <scope>NUCLEOTIDE SEQUENCE [LARGE SCALE GENOMIC DNA]</scope>
    <source>
        <strain evidence="5 6">D2</strain>
    </source>
</reference>
<organism evidence="5 6">
    <name type="scientific">Catenovulum sediminis</name>
    <dbReference type="NCBI Taxonomy" id="1740262"/>
    <lineage>
        <taxon>Bacteria</taxon>
        <taxon>Pseudomonadati</taxon>
        <taxon>Pseudomonadota</taxon>
        <taxon>Gammaproteobacteria</taxon>
        <taxon>Alteromonadales</taxon>
        <taxon>Alteromonadaceae</taxon>
        <taxon>Catenovulum</taxon>
    </lineage>
</organism>
<evidence type="ECO:0000256" key="3">
    <source>
        <dbReference type="ARBA" id="ARBA00022801"/>
    </source>
</evidence>
<dbReference type="InterPro" id="IPR037038">
    <property type="entry name" value="HepT-like_sf"/>
</dbReference>
<keyword evidence="1" id="KW-1277">Toxin-antitoxin system</keyword>
<sequence>MLEAYARSIQEHIRENHQDLVELENVLNSRSWTRIERKAAERVLQILVESCIGISKHWLKLNKINVPSDTYQVFVKVCELGAISQDELVVWRKIVGMRNAIVHDYLNLEPAILVAIIKQQLYLDVVNYGLKMSERLCGSCRSSL</sequence>
<comment type="similarity">
    <text evidence="4">Belongs to the HepT RNase toxin family.</text>
</comment>
<evidence type="ECO:0000256" key="4">
    <source>
        <dbReference type="ARBA" id="ARBA00024207"/>
    </source>
</evidence>
<dbReference type="EMBL" id="JBELOE010000255">
    <property type="protein sequence ID" value="MER2493216.1"/>
    <property type="molecule type" value="Genomic_DNA"/>
</dbReference>
<dbReference type="PANTHER" id="PTHR33397">
    <property type="entry name" value="UPF0331 PROTEIN YUTE"/>
    <property type="match status" value="1"/>
</dbReference>
<dbReference type="InterPro" id="IPR008201">
    <property type="entry name" value="HepT-like"/>
</dbReference>
<keyword evidence="2" id="KW-0540">Nuclease</keyword>
<evidence type="ECO:0000313" key="6">
    <source>
        <dbReference type="Proteomes" id="UP001467690"/>
    </source>
</evidence>
<gene>
    <name evidence="5" type="ORF">ABS311_15140</name>
</gene>
<keyword evidence="3" id="KW-0378">Hydrolase</keyword>
<accession>A0ABV1RJU8</accession>
<protein>
    <submittedName>
        <fullName evidence="5">DUF86 domain-containing protein</fullName>
    </submittedName>
</protein>
<dbReference type="Gene3D" id="1.20.120.580">
    <property type="entry name" value="bsu32300-like"/>
    <property type="match status" value="1"/>
</dbReference>
<evidence type="ECO:0000313" key="5">
    <source>
        <dbReference type="EMBL" id="MER2493216.1"/>
    </source>
</evidence>
<comment type="caution">
    <text evidence="5">The sequence shown here is derived from an EMBL/GenBank/DDBJ whole genome shotgun (WGS) entry which is preliminary data.</text>
</comment>
<keyword evidence="6" id="KW-1185">Reference proteome</keyword>
<dbReference type="InterPro" id="IPR052379">
    <property type="entry name" value="Type_VII_TA_RNase"/>
</dbReference>
<dbReference type="NCBIfam" id="NF047751">
    <property type="entry name" value="HepT_toxin"/>
    <property type="match status" value="1"/>
</dbReference>
<dbReference type="Proteomes" id="UP001467690">
    <property type="component" value="Unassembled WGS sequence"/>
</dbReference>
<name>A0ABV1RJU8_9ALTE</name>